<dbReference type="Gene3D" id="3.30.70.330">
    <property type="match status" value="2"/>
</dbReference>
<dbReference type="GO" id="GO:0003723">
    <property type="term" value="F:RNA binding"/>
    <property type="evidence" value="ECO:0007669"/>
    <property type="project" value="UniProtKB-UniRule"/>
</dbReference>
<dbReference type="Proteomes" id="UP000077115">
    <property type="component" value="Unassembled WGS sequence"/>
</dbReference>
<dbReference type="VEuPathDB" id="FungiDB:BDEG_23514"/>
<evidence type="ECO:0000256" key="1">
    <source>
        <dbReference type="ARBA" id="ARBA00004123"/>
    </source>
</evidence>
<evidence type="ECO:0000256" key="6">
    <source>
        <dbReference type="PROSITE-ProRule" id="PRU00176"/>
    </source>
</evidence>
<keyword evidence="2" id="KW-0507">mRNA processing</keyword>
<dbReference type="InterPro" id="IPR012677">
    <property type="entry name" value="Nucleotide-bd_a/b_plait_sf"/>
</dbReference>
<dbReference type="InterPro" id="IPR000504">
    <property type="entry name" value="RRM_dom"/>
</dbReference>
<protein>
    <recommendedName>
        <fullName evidence="8">RRM domain-containing protein</fullName>
    </recommendedName>
</protein>
<comment type="subcellular location">
    <subcellularLocation>
        <location evidence="1">Nucleus</location>
    </subcellularLocation>
</comment>
<keyword evidence="3" id="KW-0677">Repeat</keyword>
<sequence length="674" mass="78167">MASKQQNDLSDSDGSNEFESNMQVDQKTCQVSEAQLTCLYERLTANIYDYDAHVGIIAAMKALGDLEALRQARQTMADIFPLTEAIPLWKMYLDYVLEEYSESLKDGTNWLSTDQVQKICSAARKATDHHYTKIDSSFENVEKMRKMFLDRLKQPHQEIDKTLESYSPFESQYNQKEYFERLKLATQICNKTKKDQKYCESLERKLEQSEYSLDAFNAYLSFEKKQANGGNIKFIQTLYERALSLHCLDPTLWNSYLIYMTVWDKLPTTLVSIAERAVRNCMTSGPLWCHLLRIKTIARKPRSDVTEDYQRAIRFLSMAGDFQQILAVAMCHCEVELKCIAFDDTYTPDTVRAVFQETAMYLDAITNIDPLAKFQRFWAKAEEYFFKDVSTARNIYHIVVKRVPFLTEAWLEFVQFEIISFNSRHDNISKARSLLKQAALQNTNAPEQIYEQWIEFERIRGGLDTLYEALDKIHVLQARLAKKRSVVENEAEAHSKRAKIEEAIHEPSQEPHAGKLPGSLAEYKVINNSMAGNMVYLSKLSQNTTESTILKHFGVYGQVEDLFMQPNEESGELEAFVEFSKAELVRKIVLDGPISINGTVVTPCRCRPSQMVWDFKQHEEKTKIYVSNLSPQMQKRQLRHIFSEFGKIREIRLQNRKTMAFAYIDFEKEVCFVC</sequence>
<feature type="domain" description="RRM" evidence="8">
    <location>
        <begin position="622"/>
        <end position="669"/>
    </location>
</feature>
<evidence type="ECO:0000256" key="7">
    <source>
        <dbReference type="SAM" id="MobiDB-lite"/>
    </source>
</evidence>
<dbReference type="OrthoDB" id="360390at2759"/>
<keyword evidence="4" id="KW-0508">mRNA splicing</keyword>
<dbReference type="EMBL" id="DS022303">
    <property type="protein sequence ID" value="OAJ39684.1"/>
    <property type="molecule type" value="Genomic_DNA"/>
</dbReference>
<evidence type="ECO:0000256" key="2">
    <source>
        <dbReference type="ARBA" id="ARBA00022664"/>
    </source>
</evidence>
<evidence type="ECO:0000259" key="8">
    <source>
        <dbReference type="PROSITE" id="PS50102"/>
    </source>
</evidence>
<dbReference type="CDD" id="cd00590">
    <property type="entry name" value="RRM_SF"/>
    <property type="match status" value="2"/>
</dbReference>
<dbReference type="InterPro" id="IPR003107">
    <property type="entry name" value="HAT"/>
</dbReference>
<dbReference type="SUPFAM" id="SSF48452">
    <property type="entry name" value="TPR-like"/>
    <property type="match status" value="1"/>
</dbReference>
<keyword evidence="5" id="KW-0539">Nucleus</keyword>
<reference evidence="9 10" key="1">
    <citation type="submission" date="2006-10" db="EMBL/GenBank/DDBJ databases">
        <title>The Genome Sequence of Batrachochytrium dendrobatidis JEL423.</title>
        <authorList>
            <consortium name="The Broad Institute Genome Sequencing Platform"/>
            <person name="Birren B."/>
            <person name="Lander E."/>
            <person name="Galagan J."/>
            <person name="Cuomo C."/>
            <person name="Devon K."/>
            <person name="Jaffe D."/>
            <person name="Butler J."/>
            <person name="Alvarez P."/>
            <person name="Gnerre S."/>
            <person name="Grabherr M."/>
            <person name="Kleber M."/>
            <person name="Mauceli E."/>
            <person name="Brockman W."/>
            <person name="Young S."/>
            <person name="LaButti K."/>
            <person name="Sykes S."/>
            <person name="DeCaprio D."/>
            <person name="Crawford M."/>
            <person name="Koehrsen M."/>
            <person name="Engels R."/>
            <person name="Montgomery P."/>
            <person name="Pearson M."/>
            <person name="Howarth C."/>
            <person name="Larson L."/>
            <person name="White J."/>
            <person name="O'Leary S."/>
            <person name="Kodira C."/>
            <person name="Zeng Q."/>
            <person name="Yandava C."/>
            <person name="Alvarado L."/>
            <person name="Longcore J."/>
            <person name="James T."/>
        </authorList>
    </citation>
    <scope>NUCLEOTIDE SEQUENCE [LARGE SCALE GENOMIC DNA]</scope>
    <source>
        <strain evidence="9 10">JEL423</strain>
    </source>
</reference>
<evidence type="ECO:0000256" key="5">
    <source>
        <dbReference type="ARBA" id="ARBA00023242"/>
    </source>
</evidence>
<feature type="region of interest" description="Disordered" evidence="7">
    <location>
        <begin position="1"/>
        <end position="21"/>
    </location>
</feature>
<dbReference type="SUPFAM" id="SSF54928">
    <property type="entry name" value="RNA-binding domain, RBD"/>
    <property type="match status" value="1"/>
</dbReference>
<dbReference type="GO" id="GO:0008380">
    <property type="term" value="P:RNA splicing"/>
    <property type="evidence" value="ECO:0007669"/>
    <property type="project" value="UniProtKB-KW"/>
</dbReference>
<dbReference type="InterPro" id="IPR011990">
    <property type="entry name" value="TPR-like_helical_dom_sf"/>
</dbReference>
<keyword evidence="6" id="KW-0694">RNA-binding</keyword>
<evidence type="ECO:0000256" key="4">
    <source>
        <dbReference type="ARBA" id="ARBA00023187"/>
    </source>
</evidence>
<dbReference type="PROSITE" id="PS50102">
    <property type="entry name" value="RRM"/>
    <property type="match status" value="2"/>
</dbReference>
<dbReference type="PANTHER" id="PTHR17204">
    <property type="entry name" value="PRE-MRNA PROCESSING PROTEIN PRP39-RELATED"/>
    <property type="match status" value="1"/>
</dbReference>
<evidence type="ECO:0000313" key="9">
    <source>
        <dbReference type="EMBL" id="OAJ39684.1"/>
    </source>
</evidence>
<dbReference type="Pfam" id="PF00076">
    <property type="entry name" value="RRM_1"/>
    <property type="match status" value="2"/>
</dbReference>
<evidence type="ECO:0000256" key="3">
    <source>
        <dbReference type="ARBA" id="ARBA00022737"/>
    </source>
</evidence>
<dbReference type="Gene3D" id="1.25.40.10">
    <property type="entry name" value="Tetratricopeptide repeat domain"/>
    <property type="match status" value="2"/>
</dbReference>
<proteinExistence type="predicted"/>
<name>A0A177WJ40_BATDL</name>
<dbReference type="InterPro" id="IPR035979">
    <property type="entry name" value="RBD_domain_sf"/>
</dbReference>
<reference evidence="9 10" key="2">
    <citation type="submission" date="2016-05" db="EMBL/GenBank/DDBJ databases">
        <title>Lineage-specific infection strategies underlie the spectrum of fungal disease in amphibians.</title>
        <authorList>
            <person name="Cuomo C.A."/>
            <person name="Farrer R.A."/>
            <person name="James T."/>
            <person name="Longcore J."/>
            <person name="Birren B."/>
        </authorList>
    </citation>
    <scope>NUCLEOTIDE SEQUENCE [LARGE SCALE GENOMIC DNA]</scope>
    <source>
        <strain evidence="9 10">JEL423</strain>
    </source>
</reference>
<feature type="domain" description="RRM" evidence="8">
    <location>
        <begin position="533"/>
        <end position="618"/>
    </location>
</feature>
<dbReference type="AlphaFoldDB" id="A0A177WJ40"/>
<dbReference type="SMART" id="SM00386">
    <property type="entry name" value="HAT"/>
    <property type="match status" value="5"/>
</dbReference>
<accession>A0A177WJ40</accession>
<dbReference type="GO" id="GO:0005634">
    <property type="term" value="C:nucleus"/>
    <property type="evidence" value="ECO:0007669"/>
    <property type="project" value="UniProtKB-SubCell"/>
</dbReference>
<organism evidence="9 10">
    <name type="scientific">Batrachochytrium dendrobatidis (strain JEL423)</name>
    <dbReference type="NCBI Taxonomy" id="403673"/>
    <lineage>
        <taxon>Eukaryota</taxon>
        <taxon>Fungi</taxon>
        <taxon>Fungi incertae sedis</taxon>
        <taxon>Chytridiomycota</taxon>
        <taxon>Chytridiomycota incertae sedis</taxon>
        <taxon>Chytridiomycetes</taxon>
        <taxon>Rhizophydiales</taxon>
        <taxon>Rhizophydiales incertae sedis</taxon>
        <taxon>Batrachochytrium</taxon>
    </lineage>
</organism>
<evidence type="ECO:0000313" key="10">
    <source>
        <dbReference type="Proteomes" id="UP000077115"/>
    </source>
</evidence>
<dbReference type="GO" id="GO:0006397">
    <property type="term" value="P:mRNA processing"/>
    <property type="evidence" value="ECO:0007669"/>
    <property type="project" value="UniProtKB-KW"/>
</dbReference>
<dbReference type="SMART" id="SM00360">
    <property type="entry name" value="RRM"/>
    <property type="match status" value="2"/>
</dbReference>
<dbReference type="STRING" id="403673.A0A177WJ40"/>
<gene>
    <name evidence="9" type="ORF">BDEG_23514</name>
</gene>